<sequence length="80" mass="8902">MKEMVIEHMNENHQEILVEFAEKLGGIKDASDAKLVDVDEDGMNISAGGQSFYVKFLSKADNSNPMSYRDVVTELYASLS</sequence>
<dbReference type="Pfam" id="PF10615">
    <property type="entry name" value="DUF2470"/>
    <property type="match status" value="1"/>
</dbReference>
<evidence type="ECO:0000313" key="2">
    <source>
        <dbReference type="EMBL" id="CAD7286968.1"/>
    </source>
</evidence>
<comment type="caution">
    <text evidence="2">The sequence shown here is derived from an EMBL/GenBank/DDBJ whole genome shotgun (WGS) entry which is preliminary data.</text>
</comment>
<dbReference type="InterPro" id="IPR037119">
    <property type="entry name" value="Haem_oxidase_HugZ-like_sf"/>
</dbReference>
<dbReference type="EMBL" id="CAJHOE010000001">
    <property type="protein sequence ID" value="CAD7286968.1"/>
    <property type="molecule type" value="Genomic_DNA"/>
</dbReference>
<dbReference type="InterPro" id="IPR019595">
    <property type="entry name" value="DUF2470"/>
</dbReference>
<dbReference type="SUPFAM" id="SSF50475">
    <property type="entry name" value="FMN-binding split barrel"/>
    <property type="match status" value="1"/>
</dbReference>
<dbReference type="Gene3D" id="3.20.180.10">
    <property type="entry name" value="PNP-oxidase-like"/>
    <property type="match status" value="1"/>
</dbReference>
<accession>A0ABN7K341</accession>
<reference evidence="2 3" key="1">
    <citation type="submission" date="2020-11" db="EMBL/GenBank/DDBJ databases">
        <authorList>
            <person name="Peeters C."/>
        </authorList>
    </citation>
    <scope>NUCLEOTIDE SEQUENCE [LARGE SCALE GENOMIC DNA]</scope>
    <source>
        <strain evidence="2 3">LMG 8286</strain>
    </source>
</reference>
<protein>
    <recommendedName>
        <fullName evidence="1">DUF2470 domain-containing protein</fullName>
    </recommendedName>
</protein>
<feature type="domain" description="DUF2470" evidence="1">
    <location>
        <begin position="4"/>
        <end position="56"/>
    </location>
</feature>
<evidence type="ECO:0000313" key="3">
    <source>
        <dbReference type="Proteomes" id="UP000789359"/>
    </source>
</evidence>
<dbReference type="RefSeq" id="WP_230056406.1">
    <property type="nucleotide sequence ID" value="NZ_CAJHOE010000001.1"/>
</dbReference>
<keyword evidence="3" id="KW-1185">Reference proteome</keyword>
<proteinExistence type="predicted"/>
<organism evidence="2 3">
    <name type="scientific">Campylobacter suis</name>
    <dbReference type="NCBI Taxonomy" id="2790657"/>
    <lineage>
        <taxon>Bacteria</taxon>
        <taxon>Pseudomonadati</taxon>
        <taxon>Campylobacterota</taxon>
        <taxon>Epsilonproteobacteria</taxon>
        <taxon>Campylobacterales</taxon>
        <taxon>Campylobacteraceae</taxon>
        <taxon>Campylobacter</taxon>
    </lineage>
</organism>
<name>A0ABN7K341_9BACT</name>
<dbReference type="Proteomes" id="UP000789359">
    <property type="component" value="Unassembled WGS sequence"/>
</dbReference>
<gene>
    <name evidence="2" type="ORF">LMG8286_00630</name>
</gene>
<evidence type="ECO:0000259" key="1">
    <source>
        <dbReference type="Pfam" id="PF10615"/>
    </source>
</evidence>